<evidence type="ECO:0000256" key="3">
    <source>
        <dbReference type="ARBA" id="ARBA00022723"/>
    </source>
</evidence>
<proteinExistence type="predicted"/>
<keyword evidence="3" id="KW-0479">Metal-binding</keyword>
<evidence type="ECO:0000256" key="1">
    <source>
        <dbReference type="ARBA" id="ARBA00022676"/>
    </source>
</evidence>
<reference evidence="4" key="1">
    <citation type="submission" date="2021-01" db="EMBL/GenBank/DDBJ databases">
        <title>Description of Breznakiella homolactica.</title>
        <authorList>
            <person name="Song Y."/>
            <person name="Brune A."/>
        </authorList>
    </citation>
    <scope>NUCLEOTIDE SEQUENCE</scope>
    <source>
        <strain evidence="4">RmG30</strain>
    </source>
</reference>
<dbReference type="PANTHER" id="PTHR13778">
    <property type="entry name" value="GLYCOSYLTRANSFERASE 8 DOMAIN-CONTAINING PROTEIN"/>
    <property type="match status" value="1"/>
</dbReference>
<gene>
    <name evidence="4" type="ORF">JFL75_02525</name>
</gene>
<dbReference type="GO" id="GO:0016757">
    <property type="term" value="F:glycosyltransferase activity"/>
    <property type="evidence" value="ECO:0007669"/>
    <property type="project" value="UniProtKB-KW"/>
</dbReference>
<keyword evidence="2" id="KW-0808">Transferase</keyword>
<keyword evidence="1" id="KW-0328">Glycosyltransferase</keyword>
<dbReference type="EMBL" id="CP067089">
    <property type="protein sequence ID" value="QQO09804.1"/>
    <property type="molecule type" value="Genomic_DNA"/>
</dbReference>
<dbReference type="SUPFAM" id="SSF53448">
    <property type="entry name" value="Nucleotide-diphospho-sugar transferases"/>
    <property type="match status" value="1"/>
</dbReference>
<keyword evidence="5" id="KW-1185">Reference proteome</keyword>
<dbReference type="Proteomes" id="UP000595917">
    <property type="component" value="Chromosome"/>
</dbReference>
<dbReference type="PANTHER" id="PTHR13778:SF47">
    <property type="entry name" value="LIPOPOLYSACCHARIDE 1,3-GALACTOSYLTRANSFERASE"/>
    <property type="match status" value="1"/>
</dbReference>
<dbReference type="AlphaFoldDB" id="A0A7T7XNX1"/>
<accession>A0A7T7XNX1</accession>
<dbReference type="Gene3D" id="3.90.550.10">
    <property type="entry name" value="Spore Coat Polysaccharide Biosynthesis Protein SpsA, Chain A"/>
    <property type="match status" value="1"/>
</dbReference>
<sequence length="329" mass="38983">MQTVDIVLCTDNNYIIPTGVLITSLLYTNPNINITFHVVSEELSNKSKEDLNKCLIKKYSQVFYYIVNKKTLEHCPIRVHDHITIATYFRIVFPTILPQSINKILYLDGDIICIDKILDLWNIDISDSAAGVVPDIYNDDIRINNRLKIPINSGYFNAGVMLINLEYWRTHNIERKTLDFIAEYPDRCIAHDQDALNVILNGKTKYIHPRYNVQFKYFGDKNLMFIHEKYHPDIDEAVLNPCLLHFTGYEKPWHCECLYPLKNIWFYFLRKTKWHNLKITHKYRGKQLIVYKFRKLLALFNLVNNNSFNKDMYIENEYKILNRLNGFAK</sequence>
<name>A0A7T7XNX1_9SPIR</name>
<organism evidence="4 5">
    <name type="scientific">Breznakiella homolactica</name>
    <dbReference type="NCBI Taxonomy" id="2798577"/>
    <lineage>
        <taxon>Bacteria</taxon>
        <taxon>Pseudomonadati</taxon>
        <taxon>Spirochaetota</taxon>
        <taxon>Spirochaetia</taxon>
        <taxon>Spirochaetales</taxon>
        <taxon>Breznakiellaceae</taxon>
        <taxon>Breznakiella</taxon>
    </lineage>
</organism>
<dbReference type="InterPro" id="IPR050748">
    <property type="entry name" value="Glycosyltrans_8_dom-fam"/>
</dbReference>
<dbReference type="RefSeq" id="WP_215627107.1">
    <property type="nucleotide sequence ID" value="NZ_CP067089.2"/>
</dbReference>
<protein>
    <submittedName>
        <fullName evidence="4">Glycosyltransferase family 8 protein</fullName>
    </submittedName>
</protein>
<dbReference type="Pfam" id="PF01501">
    <property type="entry name" value="Glyco_transf_8"/>
    <property type="match status" value="1"/>
</dbReference>
<evidence type="ECO:0000313" key="5">
    <source>
        <dbReference type="Proteomes" id="UP000595917"/>
    </source>
</evidence>
<dbReference type="GO" id="GO:0046872">
    <property type="term" value="F:metal ion binding"/>
    <property type="evidence" value="ECO:0007669"/>
    <property type="project" value="UniProtKB-KW"/>
</dbReference>
<dbReference type="InterPro" id="IPR002495">
    <property type="entry name" value="Glyco_trans_8"/>
</dbReference>
<evidence type="ECO:0000256" key="2">
    <source>
        <dbReference type="ARBA" id="ARBA00022679"/>
    </source>
</evidence>
<dbReference type="KEGG" id="bhc:JFL75_02525"/>
<dbReference type="InterPro" id="IPR029044">
    <property type="entry name" value="Nucleotide-diphossugar_trans"/>
</dbReference>
<evidence type="ECO:0000313" key="4">
    <source>
        <dbReference type="EMBL" id="QQO09804.1"/>
    </source>
</evidence>
<dbReference type="CDD" id="cd04194">
    <property type="entry name" value="GT8_A4GalT_like"/>
    <property type="match status" value="1"/>
</dbReference>